<dbReference type="OrthoDB" id="9787902at2"/>
<dbReference type="GO" id="GO:0022857">
    <property type="term" value="F:transmembrane transporter activity"/>
    <property type="evidence" value="ECO:0007669"/>
    <property type="project" value="InterPro"/>
</dbReference>
<proteinExistence type="predicted"/>
<dbReference type="GO" id="GO:0042597">
    <property type="term" value="C:periplasmic space"/>
    <property type="evidence" value="ECO:0007669"/>
    <property type="project" value="InterPro"/>
</dbReference>
<keyword evidence="1" id="KW-0732">Signal</keyword>
<dbReference type="Gene3D" id="3.40.190.100">
    <property type="entry name" value="Glycine betaine-binding periplasmic protein, domain 2"/>
    <property type="match status" value="1"/>
</dbReference>
<evidence type="ECO:0000256" key="1">
    <source>
        <dbReference type="SAM" id="SignalP"/>
    </source>
</evidence>
<organism evidence="3 4">
    <name type="scientific">Paracoccus litorisediminis</name>
    <dbReference type="NCBI Taxonomy" id="2006130"/>
    <lineage>
        <taxon>Bacteria</taxon>
        <taxon>Pseudomonadati</taxon>
        <taxon>Pseudomonadota</taxon>
        <taxon>Alphaproteobacteria</taxon>
        <taxon>Rhodobacterales</taxon>
        <taxon>Paracoccaceae</taxon>
        <taxon>Paracoccus</taxon>
    </lineage>
</organism>
<evidence type="ECO:0000313" key="3">
    <source>
        <dbReference type="EMBL" id="MTH62058.1"/>
    </source>
</evidence>
<feature type="chain" id="PRO_5032596194" evidence="1">
    <location>
        <begin position="22"/>
        <end position="310"/>
    </location>
</feature>
<feature type="domain" description="ABC-type glycine betaine transport system substrate-binding" evidence="2">
    <location>
        <begin position="27"/>
        <end position="279"/>
    </location>
</feature>
<dbReference type="Gene3D" id="3.40.190.10">
    <property type="entry name" value="Periplasmic binding protein-like II"/>
    <property type="match status" value="1"/>
</dbReference>
<dbReference type="InterPro" id="IPR017783">
    <property type="entry name" value="ABC_choline_sub-bd"/>
</dbReference>
<dbReference type="CDD" id="cd13640">
    <property type="entry name" value="PBP2_ChoX"/>
    <property type="match status" value="1"/>
</dbReference>
<dbReference type="SUPFAM" id="SSF53850">
    <property type="entry name" value="Periplasmic binding protein-like II"/>
    <property type="match status" value="1"/>
</dbReference>
<keyword evidence="4" id="KW-1185">Reference proteome</keyword>
<evidence type="ECO:0000259" key="2">
    <source>
        <dbReference type="Pfam" id="PF04069"/>
    </source>
</evidence>
<comment type="caution">
    <text evidence="3">The sequence shown here is derived from an EMBL/GenBank/DDBJ whole genome shotgun (WGS) entry which is preliminary data.</text>
</comment>
<protein>
    <submittedName>
        <fullName evidence="3">Choline ABC transporter substrate-binding protein</fullName>
    </submittedName>
</protein>
<dbReference type="EMBL" id="WMIG01000025">
    <property type="protein sequence ID" value="MTH62058.1"/>
    <property type="molecule type" value="Genomic_DNA"/>
</dbReference>
<feature type="signal peptide" evidence="1">
    <location>
        <begin position="1"/>
        <end position="21"/>
    </location>
</feature>
<dbReference type="GO" id="GO:0015871">
    <property type="term" value="P:choline transport"/>
    <property type="evidence" value="ECO:0007669"/>
    <property type="project" value="InterPro"/>
</dbReference>
<dbReference type="GO" id="GO:0043190">
    <property type="term" value="C:ATP-binding cassette (ABC) transporter complex"/>
    <property type="evidence" value="ECO:0007669"/>
    <property type="project" value="InterPro"/>
</dbReference>
<accession>A0A844HSJ8</accession>
<reference evidence="3 4" key="1">
    <citation type="submission" date="2019-11" db="EMBL/GenBank/DDBJ databases">
        <authorList>
            <person name="Dong K."/>
        </authorList>
    </citation>
    <scope>NUCLEOTIDE SEQUENCE [LARGE SCALE GENOMIC DNA]</scope>
    <source>
        <strain evidence="3 4">NBRC 112902</strain>
    </source>
</reference>
<dbReference type="Pfam" id="PF04069">
    <property type="entry name" value="OpuAC"/>
    <property type="match status" value="1"/>
</dbReference>
<dbReference type="NCBIfam" id="TIGR03414">
    <property type="entry name" value="ABC_choline_bnd"/>
    <property type="match status" value="1"/>
</dbReference>
<sequence>MMKHAFLTAFALAASTATGHADDAACKSLRLSDPSWTDINATNGAASVVLEALGYAPDVKLLSVPIGYQSMKSGEIDVFLGNWMPAQTAFIDDLNAANAIEVLNKNLTGAKFTLAVPKAVAEKGIKDFADLASHADEFGKKIYGIEPGAPANANIQKMIEANDFGLGEWELVESGEQAMLAQVARNEGAGKGIVFLAWAPHPMNEQFDIAYLSGGDAYFGPDFGGAEVFTLARKGWSETCPNAAKLFSQMTFNIEMENQLMGKILDGADPKDAATEWFKANPAALTPWLAGVTTLDGQPGEPAVKAALGL</sequence>
<dbReference type="Proteomes" id="UP000449846">
    <property type="component" value="Unassembled WGS sequence"/>
</dbReference>
<name>A0A844HSJ8_9RHOB</name>
<evidence type="ECO:0000313" key="4">
    <source>
        <dbReference type="Proteomes" id="UP000449846"/>
    </source>
</evidence>
<dbReference type="InterPro" id="IPR007210">
    <property type="entry name" value="ABC_Gly_betaine_transp_sub-bd"/>
</dbReference>
<dbReference type="GO" id="GO:0033265">
    <property type="term" value="F:choline binding"/>
    <property type="evidence" value="ECO:0007669"/>
    <property type="project" value="InterPro"/>
</dbReference>
<gene>
    <name evidence="3" type="primary">choX</name>
    <name evidence="3" type="ORF">GL300_22940</name>
</gene>
<dbReference type="AlphaFoldDB" id="A0A844HSJ8"/>